<keyword evidence="1" id="KW-0067">ATP-binding</keyword>
<evidence type="ECO:0000259" key="2">
    <source>
        <dbReference type="Pfam" id="PF05970"/>
    </source>
</evidence>
<dbReference type="EMBL" id="ML179807">
    <property type="protein sequence ID" value="THU81450.1"/>
    <property type="molecule type" value="Genomic_DNA"/>
</dbReference>
<dbReference type="Pfam" id="PF05970">
    <property type="entry name" value="PIF1"/>
    <property type="match status" value="1"/>
</dbReference>
<dbReference type="OrthoDB" id="3366231at2759"/>
<dbReference type="EC" id="5.6.2.3" evidence="1"/>
<name>A0A4S8KZL9_DENBC</name>
<keyword evidence="1" id="KW-0233">DNA recombination</keyword>
<dbReference type="InterPro" id="IPR010285">
    <property type="entry name" value="DNA_helicase_pif1-like_DEAD"/>
</dbReference>
<evidence type="ECO:0000313" key="3">
    <source>
        <dbReference type="EMBL" id="THU81450.1"/>
    </source>
</evidence>
<evidence type="ECO:0000256" key="1">
    <source>
        <dbReference type="RuleBase" id="RU363044"/>
    </source>
</evidence>
<dbReference type="GO" id="GO:0006281">
    <property type="term" value="P:DNA repair"/>
    <property type="evidence" value="ECO:0007669"/>
    <property type="project" value="UniProtKB-KW"/>
</dbReference>
<comment type="catalytic activity">
    <reaction evidence="1">
        <text>ATP + H2O = ADP + phosphate + H(+)</text>
        <dbReference type="Rhea" id="RHEA:13065"/>
        <dbReference type="ChEBI" id="CHEBI:15377"/>
        <dbReference type="ChEBI" id="CHEBI:15378"/>
        <dbReference type="ChEBI" id="CHEBI:30616"/>
        <dbReference type="ChEBI" id="CHEBI:43474"/>
        <dbReference type="ChEBI" id="CHEBI:456216"/>
        <dbReference type="EC" id="5.6.2.3"/>
    </reaction>
</comment>
<dbReference type="GO" id="GO:0005524">
    <property type="term" value="F:ATP binding"/>
    <property type="evidence" value="ECO:0007669"/>
    <property type="project" value="UniProtKB-KW"/>
</dbReference>
<dbReference type="GO" id="GO:0016887">
    <property type="term" value="F:ATP hydrolysis activity"/>
    <property type="evidence" value="ECO:0007669"/>
    <property type="project" value="RHEA"/>
</dbReference>
<dbReference type="PANTHER" id="PTHR10492:SF57">
    <property type="entry name" value="ATP-DEPENDENT DNA HELICASE"/>
    <property type="match status" value="1"/>
</dbReference>
<comment type="cofactor">
    <cofactor evidence="1">
        <name>Mg(2+)</name>
        <dbReference type="ChEBI" id="CHEBI:18420"/>
    </cofactor>
</comment>
<accession>A0A4S8KZL9</accession>
<feature type="non-terminal residue" evidence="3">
    <location>
        <position position="1"/>
    </location>
</feature>
<feature type="non-terminal residue" evidence="3">
    <location>
        <position position="57"/>
    </location>
</feature>
<organism evidence="3 4">
    <name type="scientific">Dendrothele bispora (strain CBS 962.96)</name>
    <dbReference type="NCBI Taxonomy" id="1314807"/>
    <lineage>
        <taxon>Eukaryota</taxon>
        <taxon>Fungi</taxon>
        <taxon>Dikarya</taxon>
        <taxon>Basidiomycota</taxon>
        <taxon>Agaricomycotina</taxon>
        <taxon>Agaricomycetes</taxon>
        <taxon>Agaricomycetidae</taxon>
        <taxon>Agaricales</taxon>
        <taxon>Agaricales incertae sedis</taxon>
        <taxon>Dendrothele</taxon>
    </lineage>
</organism>
<dbReference type="Gene3D" id="3.40.50.300">
    <property type="entry name" value="P-loop containing nucleotide triphosphate hydrolases"/>
    <property type="match status" value="1"/>
</dbReference>
<dbReference type="GO" id="GO:0043139">
    <property type="term" value="F:5'-3' DNA helicase activity"/>
    <property type="evidence" value="ECO:0007669"/>
    <property type="project" value="UniProtKB-EC"/>
</dbReference>
<keyword evidence="1" id="KW-0234">DNA repair</keyword>
<reference evidence="3 4" key="1">
    <citation type="journal article" date="2019" name="Nat. Ecol. Evol.">
        <title>Megaphylogeny resolves global patterns of mushroom evolution.</title>
        <authorList>
            <person name="Varga T."/>
            <person name="Krizsan K."/>
            <person name="Foldi C."/>
            <person name="Dima B."/>
            <person name="Sanchez-Garcia M."/>
            <person name="Sanchez-Ramirez S."/>
            <person name="Szollosi G.J."/>
            <person name="Szarkandi J.G."/>
            <person name="Papp V."/>
            <person name="Albert L."/>
            <person name="Andreopoulos W."/>
            <person name="Angelini C."/>
            <person name="Antonin V."/>
            <person name="Barry K.W."/>
            <person name="Bougher N.L."/>
            <person name="Buchanan P."/>
            <person name="Buyck B."/>
            <person name="Bense V."/>
            <person name="Catcheside P."/>
            <person name="Chovatia M."/>
            <person name="Cooper J."/>
            <person name="Damon W."/>
            <person name="Desjardin D."/>
            <person name="Finy P."/>
            <person name="Geml J."/>
            <person name="Haridas S."/>
            <person name="Hughes K."/>
            <person name="Justo A."/>
            <person name="Karasinski D."/>
            <person name="Kautmanova I."/>
            <person name="Kiss B."/>
            <person name="Kocsube S."/>
            <person name="Kotiranta H."/>
            <person name="LaButti K.M."/>
            <person name="Lechner B.E."/>
            <person name="Liimatainen K."/>
            <person name="Lipzen A."/>
            <person name="Lukacs Z."/>
            <person name="Mihaltcheva S."/>
            <person name="Morgado L.N."/>
            <person name="Niskanen T."/>
            <person name="Noordeloos M.E."/>
            <person name="Ohm R.A."/>
            <person name="Ortiz-Santana B."/>
            <person name="Ovrebo C."/>
            <person name="Racz N."/>
            <person name="Riley R."/>
            <person name="Savchenko A."/>
            <person name="Shiryaev A."/>
            <person name="Soop K."/>
            <person name="Spirin V."/>
            <person name="Szebenyi C."/>
            <person name="Tomsovsky M."/>
            <person name="Tulloss R.E."/>
            <person name="Uehling J."/>
            <person name="Grigoriev I.V."/>
            <person name="Vagvolgyi C."/>
            <person name="Papp T."/>
            <person name="Martin F.M."/>
            <person name="Miettinen O."/>
            <person name="Hibbett D.S."/>
            <person name="Nagy L.G."/>
        </authorList>
    </citation>
    <scope>NUCLEOTIDE SEQUENCE [LARGE SCALE GENOMIC DNA]</scope>
    <source>
        <strain evidence="3 4">CBS 962.96</strain>
    </source>
</reference>
<keyword evidence="1" id="KW-0227">DNA damage</keyword>
<dbReference type="PANTHER" id="PTHR10492">
    <property type="match status" value="1"/>
</dbReference>
<comment type="similarity">
    <text evidence="1">Belongs to the helicase family.</text>
</comment>
<proteinExistence type="inferred from homology"/>
<gene>
    <name evidence="3" type="ORF">K435DRAFT_580300</name>
</gene>
<protein>
    <recommendedName>
        <fullName evidence="1">ATP-dependent DNA helicase</fullName>
        <ecNumber evidence="1">5.6.2.3</ecNumber>
    </recommendedName>
</protein>
<evidence type="ECO:0000313" key="4">
    <source>
        <dbReference type="Proteomes" id="UP000297245"/>
    </source>
</evidence>
<dbReference type="GO" id="GO:0006310">
    <property type="term" value="P:DNA recombination"/>
    <property type="evidence" value="ECO:0007669"/>
    <property type="project" value="UniProtKB-KW"/>
</dbReference>
<feature type="domain" description="DNA helicase Pif1-like DEAD-box helicase" evidence="2">
    <location>
        <begin position="1"/>
        <end position="57"/>
    </location>
</feature>
<dbReference type="AlphaFoldDB" id="A0A4S8KZL9"/>
<keyword evidence="1" id="KW-0378">Hydrolase</keyword>
<dbReference type="Proteomes" id="UP000297245">
    <property type="component" value="Unassembled WGS sequence"/>
</dbReference>
<keyword evidence="4" id="KW-1185">Reference proteome</keyword>
<dbReference type="InterPro" id="IPR027417">
    <property type="entry name" value="P-loop_NTPase"/>
</dbReference>
<keyword evidence="1" id="KW-0347">Helicase</keyword>
<sequence>NEEQKCIYDGVMDAIADEDHLLLYIDGKAGQGKTFLIRAICNHLRSVGKIVLATATS</sequence>
<keyword evidence="1" id="KW-0547">Nucleotide-binding</keyword>
<dbReference type="SUPFAM" id="SSF52540">
    <property type="entry name" value="P-loop containing nucleoside triphosphate hydrolases"/>
    <property type="match status" value="1"/>
</dbReference>
<dbReference type="GO" id="GO:0000723">
    <property type="term" value="P:telomere maintenance"/>
    <property type="evidence" value="ECO:0007669"/>
    <property type="project" value="InterPro"/>
</dbReference>